<accession>A0A2N5ZLK7</accession>
<dbReference type="InterPro" id="IPR012600">
    <property type="entry name" value="Propeptide_C25"/>
</dbReference>
<proteinExistence type="predicted"/>
<dbReference type="InterPro" id="IPR029030">
    <property type="entry name" value="Caspase-like_dom_sf"/>
</dbReference>
<gene>
    <name evidence="5" type="ORF">C0601_01645</name>
</gene>
<dbReference type="Proteomes" id="UP000234857">
    <property type="component" value="Unassembled WGS sequence"/>
</dbReference>
<feature type="chain" id="PRO_5014795130" description="Gingipain R" evidence="2">
    <location>
        <begin position="21"/>
        <end position="682"/>
    </location>
</feature>
<evidence type="ECO:0000256" key="2">
    <source>
        <dbReference type="SAM" id="SignalP"/>
    </source>
</evidence>
<name>A0A2N5ZLK7_MUIH1</name>
<dbReference type="Gene3D" id="2.60.40.3800">
    <property type="match status" value="1"/>
</dbReference>
<comment type="caution">
    <text evidence="5">The sequence shown here is derived from an EMBL/GenBank/DDBJ whole genome shotgun (WGS) entry which is preliminary data.</text>
</comment>
<evidence type="ECO:0000313" key="6">
    <source>
        <dbReference type="Proteomes" id="UP000234857"/>
    </source>
</evidence>
<feature type="signal peptide" evidence="2">
    <location>
        <begin position="1"/>
        <end position="20"/>
    </location>
</feature>
<dbReference type="Gene3D" id="3.40.50.10390">
    <property type="entry name" value="Gingipain r, domain 1"/>
    <property type="match status" value="1"/>
</dbReference>
<evidence type="ECO:0000256" key="1">
    <source>
        <dbReference type="ARBA" id="ARBA00022729"/>
    </source>
</evidence>
<evidence type="ECO:0000313" key="5">
    <source>
        <dbReference type="EMBL" id="PLX19585.1"/>
    </source>
</evidence>
<keyword evidence="1 2" id="KW-0732">Signal</keyword>
<dbReference type="GO" id="GO:0004197">
    <property type="term" value="F:cysteine-type endopeptidase activity"/>
    <property type="evidence" value="ECO:0007669"/>
    <property type="project" value="InterPro"/>
</dbReference>
<dbReference type="InterPro" id="IPR001769">
    <property type="entry name" value="Gingipain"/>
</dbReference>
<feature type="domain" description="Gingipain" evidence="3">
    <location>
        <begin position="236"/>
        <end position="534"/>
    </location>
</feature>
<dbReference type="Pfam" id="PF08126">
    <property type="entry name" value="Propeptide_C25"/>
    <property type="match status" value="1"/>
</dbReference>
<dbReference type="Pfam" id="PF01364">
    <property type="entry name" value="Peptidase_C25"/>
    <property type="match status" value="1"/>
</dbReference>
<evidence type="ECO:0008006" key="7">
    <source>
        <dbReference type="Google" id="ProtNLM"/>
    </source>
</evidence>
<dbReference type="SUPFAM" id="SSF52129">
    <property type="entry name" value="Caspase-like"/>
    <property type="match status" value="1"/>
</dbReference>
<dbReference type="AlphaFoldDB" id="A0A2N5ZLK7"/>
<evidence type="ECO:0000259" key="4">
    <source>
        <dbReference type="Pfam" id="PF08126"/>
    </source>
</evidence>
<dbReference type="GO" id="GO:0006508">
    <property type="term" value="P:proteolysis"/>
    <property type="evidence" value="ECO:0007669"/>
    <property type="project" value="InterPro"/>
</dbReference>
<protein>
    <recommendedName>
        <fullName evidence="7">Gingipain R</fullName>
    </recommendedName>
</protein>
<dbReference type="InterPro" id="IPR029031">
    <property type="entry name" value="Gingipain_N_sf"/>
</dbReference>
<dbReference type="EMBL" id="PKTG01000025">
    <property type="protein sequence ID" value="PLX19585.1"/>
    <property type="molecule type" value="Genomic_DNA"/>
</dbReference>
<dbReference type="InterPro" id="IPR038490">
    <property type="entry name" value="Gingipain_propep_sf"/>
</dbReference>
<feature type="domain" description="Gingipain propeptide" evidence="4">
    <location>
        <begin position="53"/>
        <end position="191"/>
    </location>
</feature>
<reference evidence="5 6" key="1">
    <citation type="submission" date="2017-11" db="EMBL/GenBank/DDBJ databases">
        <title>Genome-resolved metagenomics identifies genetic mobility, metabolic interactions, and unexpected diversity in perchlorate-reducing communities.</title>
        <authorList>
            <person name="Barnum T.P."/>
            <person name="Figueroa I.A."/>
            <person name="Carlstrom C.I."/>
            <person name="Lucas L.N."/>
            <person name="Engelbrektson A.L."/>
            <person name="Coates J.D."/>
        </authorList>
    </citation>
    <scope>NUCLEOTIDE SEQUENCE [LARGE SCALE GENOMIC DNA]</scope>
    <source>
        <strain evidence="5">BM706</strain>
    </source>
</reference>
<evidence type="ECO:0000259" key="3">
    <source>
        <dbReference type="Pfam" id="PF01364"/>
    </source>
</evidence>
<sequence>MRKSLVMLLVVIFSISAVFAATVEKNLNVNRGIDVSFSVQIDTDGIAQIKRDIDGKVYTRLTLDNSAVTLEKGMPELRTVSAFIAMPLPEQAKVEVLEKDVEVINNINIIPSKGSITRNINPEDVEYTFSDVYSKDQYYPKELLSSVEPFILRDISGIRVEITPFRYNPVEKTLQIVKSFEVKVSSASNRGYGSRVSAFISEEFEKLYSDVFMNYTSPFITKDGGFNAPAETKNLLIVSANDYLPAAQELADWKTKTGFTVIVKDYSELGSKEALADYISDLYAQGELCFVTFLGEYEDIPTLKGKQENANSDTMYVKLAGSDNVPDAFISRLSVKSLDAAYAVVRKTIKYEKTPEMGNWYKQGLGIASSEGSPKDYERCEVLNDALKNELGFTKVYECFAPDSGGGWWKDDPYNPYDPYDPYNPTNPMEPMPYYKSARANSSDKSIIFNATEDGVSVINYIGHGSDYTWVTSGFSTSDAKKLNNGMKLPVIWDVACVNGALHRNECFAEAWQNSGDENGGGSIGIAAASTNMAWVPPCVWQEEIIAEQMGKKMHDRGAVLNVYGMLKCMEEYGSTDSSQGNQLVEQVIYFGEGSVAIRTEVPRQVSAEAIRVDGKIMVAIDGMDTKNFTDGVIVTAYDNNLDKVETVRADGRSDIVMEDNGQTHITIWSKNIVPVVDLEIQ</sequence>
<dbReference type="Gene3D" id="3.40.50.1460">
    <property type="match status" value="1"/>
</dbReference>
<organism evidence="5 6">
    <name type="scientific">Muiribacterium halophilum</name>
    <dbReference type="NCBI Taxonomy" id="2053465"/>
    <lineage>
        <taxon>Bacteria</taxon>
        <taxon>Candidatus Muiribacteriota</taxon>
        <taxon>Candidatus Muiribacteriia</taxon>
        <taxon>Candidatus Muiribacteriales</taxon>
        <taxon>Candidatus Muiribacteriaceae</taxon>
        <taxon>Candidatus Muiribacterium</taxon>
    </lineage>
</organism>